<name>A0ABQ2EZZ5_9DEIO</name>
<dbReference type="Proteomes" id="UP000647587">
    <property type="component" value="Unassembled WGS sequence"/>
</dbReference>
<evidence type="ECO:0000313" key="2">
    <source>
        <dbReference type="Proteomes" id="UP000647587"/>
    </source>
</evidence>
<protein>
    <submittedName>
        <fullName evidence="1">Uncharacterized protein</fullName>
    </submittedName>
</protein>
<sequence>MVVVCGVKNNDCDQDNVKSVQLQQGGTEATFRVDGLKPGSYYLLGWKDLNSSHEIDAGDYVGVYSSDGGTSATVISGATNNANVTLAQMAAPDGNAVSGTVQVPAGSAVTDVVVFTCVPGAQVGCDPDKMVASGVTADGKYLLENVPAGPFHVMAWLDVNGDRQPNAGDLYGTFRDTGGALAQVQAPRQNVDLRLDNFPTAAPSTPAPAQLGGTWISGTSTGVDYYNPGSGQWAPPSGTGVLLQIHPDGTFTRGVTVQLSNYGCTTTVIGHYTGRVRVSGSEMVLEPTSSRQKYLSSCNSSLNYDREVPNVSLPFTWELGSDGRLVLTWPSGGKTYFNRT</sequence>
<gene>
    <name evidence="1" type="ORF">GCM10008955_24920</name>
</gene>
<organism evidence="1 2">
    <name type="scientific">Deinococcus malanensis</name>
    <dbReference type="NCBI Taxonomy" id="1706855"/>
    <lineage>
        <taxon>Bacteria</taxon>
        <taxon>Thermotogati</taxon>
        <taxon>Deinococcota</taxon>
        <taxon>Deinococci</taxon>
        <taxon>Deinococcales</taxon>
        <taxon>Deinococcaceae</taxon>
        <taxon>Deinococcus</taxon>
    </lineage>
</organism>
<reference evidence="2" key="1">
    <citation type="journal article" date="2019" name="Int. J. Syst. Evol. Microbiol.">
        <title>The Global Catalogue of Microorganisms (GCM) 10K type strain sequencing project: providing services to taxonomists for standard genome sequencing and annotation.</title>
        <authorList>
            <consortium name="The Broad Institute Genomics Platform"/>
            <consortium name="The Broad Institute Genome Sequencing Center for Infectious Disease"/>
            <person name="Wu L."/>
            <person name="Ma J."/>
        </authorList>
    </citation>
    <scope>NUCLEOTIDE SEQUENCE [LARGE SCALE GENOMIC DNA]</scope>
    <source>
        <strain evidence="2">JCM 30331</strain>
    </source>
</reference>
<evidence type="ECO:0000313" key="1">
    <source>
        <dbReference type="EMBL" id="GGK30165.1"/>
    </source>
</evidence>
<proteinExistence type="predicted"/>
<keyword evidence="2" id="KW-1185">Reference proteome</keyword>
<comment type="caution">
    <text evidence="1">The sequence shown here is derived from an EMBL/GenBank/DDBJ whole genome shotgun (WGS) entry which is preliminary data.</text>
</comment>
<dbReference type="EMBL" id="BMPP01000010">
    <property type="protein sequence ID" value="GGK30165.1"/>
    <property type="molecule type" value="Genomic_DNA"/>
</dbReference>
<accession>A0ABQ2EZZ5</accession>